<reference evidence="2 3" key="1">
    <citation type="journal article" date="2024" name="Plant J.">
        <title>Genome sequences and population genomics reveal climatic adaptation and genomic divergence between two closely related sweetgum species.</title>
        <authorList>
            <person name="Xu W.Q."/>
            <person name="Ren C.Q."/>
            <person name="Zhang X.Y."/>
            <person name="Comes H.P."/>
            <person name="Liu X.H."/>
            <person name="Li Y.G."/>
            <person name="Kettle C.J."/>
            <person name="Jalonen R."/>
            <person name="Gaisberger H."/>
            <person name="Ma Y.Z."/>
            <person name="Qiu Y.X."/>
        </authorList>
    </citation>
    <scope>NUCLEOTIDE SEQUENCE [LARGE SCALE GENOMIC DNA]</scope>
    <source>
        <strain evidence="2">Hangzhou</strain>
    </source>
</reference>
<dbReference type="InterPro" id="IPR000626">
    <property type="entry name" value="Ubiquitin-like_dom"/>
</dbReference>
<dbReference type="GO" id="GO:0031593">
    <property type="term" value="F:polyubiquitin modification-dependent protein binding"/>
    <property type="evidence" value="ECO:0007669"/>
    <property type="project" value="TreeGrafter"/>
</dbReference>
<dbReference type="Gene3D" id="3.10.20.90">
    <property type="entry name" value="Phosphatidylinositol 3-kinase Catalytic Subunit, Chain A, domain 1"/>
    <property type="match status" value="2"/>
</dbReference>
<dbReference type="PANTHER" id="PTHR10621">
    <property type="entry name" value="UV EXCISION REPAIR PROTEIN RAD23"/>
    <property type="match status" value="1"/>
</dbReference>
<protein>
    <recommendedName>
        <fullName evidence="1">Ubiquitin-like domain-containing protein</fullName>
    </recommendedName>
</protein>
<name>A0AAP0RTA9_LIQFO</name>
<dbReference type="EMBL" id="JBBPBK010000005">
    <property type="protein sequence ID" value="KAK9284415.1"/>
    <property type="molecule type" value="Genomic_DNA"/>
</dbReference>
<dbReference type="SMART" id="SM00213">
    <property type="entry name" value="UBQ"/>
    <property type="match status" value="2"/>
</dbReference>
<organism evidence="2 3">
    <name type="scientific">Liquidambar formosana</name>
    <name type="common">Formosan gum</name>
    <dbReference type="NCBI Taxonomy" id="63359"/>
    <lineage>
        <taxon>Eukaryota</taxon>
        <taxon>Viridiplantae</taxon>
        <taxon>Streptophyta</taxon>
        <taxon>Embryophyta</taxon>
        <taxon>Tracheophyta</taxon>
        <taxon>Spermatophyta</taxon>
        <taxon>Magnoliopsida</taxon>
        <taxon>eudicotyledons</taxon>
        <taxon>Gunneridae</taxon>
        <taxon>Pentapetalae</taxon>
        <taxon>Saxifragales</taxon>
        <taxon>Altingiaceae</taxon>
        <taxon>Liquidambar</taxon>
    </lineage>
</organism>
<dbReference type="GO" id="GO:0070628">
    <property type="term" value="F:proteasome binding"/>
    <property type="evidence" value="ECO:0007669"/>
    <property type="project" value="TreeGrafter"/>
</dbReference>
<dbReference type="Proteomes" id="UP001415857">
    <property type="component" value="Unassembled WGS sequence"/>
</dbReference>
<dbReference type="Pfam" id="PF00240">
    <property type="entry name" value="ubiquitin"/>
    <property type="match status" value="2"/>
</dbReference>
<dbReference type="GO" id="GO:0005829">
    <property type="term" value="C:cytosol"/>
    <property type="evidence" value="ECO:0007669"/>
    <property type="project" value="TreeGrafter"/>
</dbReference>
<keyword evidence="3" id="KW-1185">Reference proteome</keyword>
<dbReference type="GO" id="GO:0043161">
    <property type="term" value="P:proteasome-mediated ubiquitin-dependent protein catabolic process"/>
    <property type="evidence" value="ECO:0007669"/>
    <property type="project" value="TreeGrafter"/>
</dbReference>
<feature type="domain" description="Ubiquitin-like" evidence="1">
    <location>
        <begin position="4"/>
        <end position="74"/>
    </location>
</feature>
<sequence length="157" mass="17783">MDEVTIVVEGAEVKPTITISTSATILQLKGKIEGYTGVCVSRQTLWLRTLELKDSNFIDYYGLTDIVPIRLVTQPLPTELKLDITVSAAALGYQLKFQVKETDTVYQLKQKIEETWGVSPEDISLWHLAVEMKDDHHLSNYYIHEGSQVNLRTPMLC</sequence>
<evidence type="ECO:0000313" key="2">
    <source>
        <dbReference type="EMBL" id="KAK9284415.1"/>
    </source>
</evidence>
<dbReference type="AlphaFoldDB" id="A0AAP0RTA9"/>
<dbReference type="GO" id="GO:0005654">
    <property type="term" value="C:nucleoplasm"/>
    <property type="evidence" value="ECO:0007669"/>
    <property type="project" value="TreeGrafter"/>
</dbReference>
<gene>
    <name evidence="2" type="ORF">L1049_023587</name>
</gene>
<feature type="domain" description="Ubiquitin-like" evidence="1">
    <location>
        <begin position="82"/>
        <end position="151"/>
    </location>
</feature>
<dbReference type="SUPFAM" id="SSF54236">
    <property type="entry name" value="Ubiquitin-like"/>
    <property type="match status" value="2"/>
</dbReference>
<dbReference type="CDD" id="cd17039">
    <property type="entry name" value="Ubl_ubiquitin_like"/>
    <property type="match status" value="2"/>
</dbReference>
<accession>A0AAP0RTA9</accession>
<dbReference type="PROSITE" id="PS50053">
    <property type="entry name" value="UBIQUITIN_2"/>
    <property type="match status" value="2"/>
</dbReference>
<evidence type="ECO:0000259" key="1">
    <source>
        <dbReference type="PROSITE" id="PS50053"/>
    </source>
</evidence>
<dbReference type="GO" id="GO:0043130">
    <property type="term" value="F:ubiquitin binding"/>
    <property type="evidence" value="ECO:0007669"/>
    <property type="project" value="TreeGrafter"/>
</dbReference>
<dbReference type="InterPro" id="IPR029071">
    <property type="entry name" value="Ubiquitin-like_domsf"/>
</dbReference>
<evidence type="ECO:0000313" key="3">
    <source>
        <dbReference type="Proteomes" id="UP001415857"/>
    </source>
</evidence>
<dbReference type="PANTHER" id="PTHR10621:SF38">
    <property type="entry name" value="UBIQUITIN DOMAIN-CONTAINING PROTEIN 7SL RNA1-RELATED"/>
    <property type="match status" value="1"/>
</dbReference>
<proteinExistence type="predicted"/>
<comment type="caution">
    <text evidence="2">The sequence shown here is derived from an EMBL/GenBank/DDBJ whole genome shotgun (WGS) entry which is preliminary data.</text>
</comment>